<dbReference type="FunFam" id="2.40.50.140:FF:000042">
    <property type="entry name" value="Methionine--tRNA ligase"/>
    <property type="match status" value="1"/>
</dbReference>
<keyword evidence="13" id="KW-0030">Aminoacyl-tRNA synthetase</keyword>
<dbReference type="PROSITE" id="PS50886">
    <property type="entry name" value="TRBD"/>
    <property type="match status" value="1"/>
</dbReference>
<dbReference type="InterPro" id="IPR012340">
    <property type="entry name" value="NA-bd_OB-fold"/>
</dbReference>
<evidence type="ECO:0000256" key="12">
    <source>
        <dbReference type="ARBA" id="ARBA00022917"/>
    </source>
</evidence>
<evidence type="ECO:0000256" key="2">
    <source>
        <dbReference type="ARBA" id="ARBA00004496"/>
    </source>
</evidence>
<protein>
    <recommendedName>
        <fullName evidence="5">Methionine--tRNA ligase</fullName>
        <ecNumber evidence="4">6.1.1.10</ecNumber>
    </recommendedName>
    <alternativeName>
        <fullName evidence="14">Methionyl-tRNA synthetase</fullName>
    </alternativeName>
</protein>
<keyword evidence="11" id="KW-0694">RNA-binding</keyword>
<dbReference type="InterPro" id="IPR002547">
    <property type="entry name" value="tRNA-bd_dom"/>
</dbReference>
<accession>A0A557SX79</accession>
<evidence type="ECO:0000256" key="3">
    <source>
        <dbReference type="ARBA" id="ARBA00011738"/>
    </source>
</evidence>
<dbReference type="NCBIfam" id="TIGR00399">
    <property type="entry name" value="metG_C_term"/>
    <property type="match status" value="1"/>
</dbReference>
<dbReference type="AlphaFoldDB" id="A0A557SX79"/>
<proteinExistence type="predicted"/>
<organism evidence="17 18">
    <name type="scientific">Candidatus Nitrosocosmicus arcticus</name>
    <dbReference type="NCBI Taxonomy" id="2035267"/>
    <lineage>
        <taxon>Archaea</taxon>
        <taxon>Nitrososphaerota</taxon>
        <taxon>Nitrososphaeria</taxon>
        <taxon>Nitrososphaerales</taxon>
        <taxon>Nitrososphaeraceae</taxon>
        <taxon>Candidatus Nitrosocosmicus</taxon>
    </lineage>
</organism>
<comment type="function">
    <text evidence="1">Is required not only for elongation of protein synthesis but also for the initiation of all mRNA translation through initiator tRNA(fMet) aminoacylation.</text>
</comment>
<dbReference type="PANTHER" id="PTHR11586">
    <property type="entry name" value="TRNA-AMINOACYLATION COFACTOR ARC1 FAMILY MEMBER"/>
    <property type="match status" value="1"/>
</dbReference>
<comment type="catalytic activity">
    <reaction evidence="15">
        <text>tRNA(Met) + L-methionine + ATP = L-methionyl-tRNA(Met) + AMP + diphosphate</text>
        <dbReference type="Rhea" id="RHEA:13481"/>
        <dbReference type="Rhea" id="RHEA-COMP:9667"/>
        <dbReference type="Rhea" id="RHEA-COMP:9698"/>
        <dbReference type="ChEBI" id="CHEBI:30616"/>
        <dbReference type="ChEBI" id="CHEBI:33019"/>
        <dbReference type="ChEBI" id="CHEBI:57844"/>
        <dbReference type="ChEBI" id="CHEBI:78442"/>
        <dbReference type="ChEBI" id="CHEBI:78530"/>
        <dbReference type="ChEBI" id="CHEBI:456215"/>
        <dbReference type="EC" id="6.1.1.10"/>
    </reaction>
</comment>
<comment type="subunit">
    <text evidence="3">Homodimer.</text>
</comment>
<keyword evidence="18" id="KW-1185">Reference proteome</keyword>
<evidence type="ECO:0000259" key="16">
    <source>
        <dbReference type="PROSITE" id="PS50886"/>
    </source>
</evidence>
<evidence type="ECO:0000256" key="10">
    <source>
        <dbReference type="ARBA" id="ARBA00022840"/>
    </source>
</evidence>
<keyword evidence="9" id="KW-0547">Nucleotide-binding</keyword>
<dbReference type="RefSeq" id="WP_144729389.1">
    <property type="nucleotide sequence ID" value="NZ_ML675580.1"/>
</dbReference>
<comment type="caution">
    <text evidence="17">The sequence shown here is derived from an EMBL/GenBank/DDBJ whole genome shotgun (WGS) entry which is preliminary data.</text>
</comment>
<keyword evidence="8 17" id="KW-0436">Ligase</keyword>
<dbReference type="PANTHER" id="PTHR11586:SF37">
    <property type="entry name" value="TRNA-BINDING DOMAIN-CONTAINING PROTEIN"/>
    <property type="match status" value="1"/>
</dbReference>
<dbReference type="GO" id="GO:0005524">
    <property type="term" value="F:ATP binding"/>
    <property type="evidence" value="ECO:0007669"/>
    <property type="project" value="UniProtKB-KW"/>
</dbReference>
<dbReference type="GO" id="GO:0000049">
    <property type="term" value="F:tRNA binding"/>
    <property type="evidence" value="ECO:0007669"/>
    <property type="project" value="UniProtKB-KW"/>
</dbReference>
<evidence type="ECO:0000256" key="1">
    <source>
        <dbReference type="ARBA" id="ARBA00003314"/>
    </source>
</evidence>
<evidence type="ECO:0000256" key="15">
    <source>
        <dbReference type="ARBA" id="ARBA00047364"/>
    </source>
</evidence>
<evidence type="ECO:0000256" key="6">
    <source>
        <dbReference type="ARBA" id="ARBA00022490"/>
    </source>
</evidence>
<keyword evidence="12" id="KW-0648">Protein biosynthesis</keyword>
<dbReference type="OrthoDB" id="30609at2157"/>
<evidence type="ECO:0000256" key="11">
    <source>
        <dbReference type="ARBA" id="ARBA00022884"/>
    </source>
</evidence>
<reference evidence="17 18" key="1">
    <citation type="journal article" date="2019" name="Front. Microbiol.">
        <title>Ammonia Oxidation by the Arctic Terrestrial Thaumarchaeote Candidatus Nitrosocosmicus arcticus Is Stimulated by Increasing Temperatures.</title>
        <authorList>
            <person name="Alves R.J.E."/>
            <person name="Kerou M."/>
            <person name="Zappe A."/>
            <person name="Bittner R."/>
            <person name="Abby S.S."/>
            <person name="Schmidt H.A."/>
            <person name="Pfeifer K."/>
            <person name="Schleper C."/>
        </authorList>
    </citation>
    <scope>NUCLEOTIDE SEQUENCE [LARGE SCALE GENOMIC DNA]</scope>
    <source>
        <strain evidence="17 18">Kfb</strain>
    </source>
</reference>
<dbReference type="EMBL" id="VOAH01000004">
    <property type="protein sequence ID" value="TVP41202.1"/>
    <property type="molecule type" value="Genomic_DNA"/>
</dbReference>
<dbReference type="InterPro" id="IPR004495">
    <property type="entry name" value="Met-tRNA-synth_bsu_C"/>
</dbReference>
<dbReference type="SUPFAM" id="SSF50249">
    <property type="entry name" value="Nucleic acid-binding proteins"/>
    <property type="match status" value="1"/>
</dbReference>
<evidence type="ECO:0000256" key="4">
    <source>
        <dbReference type="ARBA" id="ARBA00012838"/>
    </source>
</evidence>
<dbReference type="GO" id="GO:0005737">
    <property type="term" value="C:cytoplasm"/>
    <property type="evidence" value="ECO:0007669"/>
    <property type="project" value="UniProtKB-SubCell"/>
</dbReference>
<evidence type="ECO:0000256" key="14">
    <source>
        <dbReference type="ARBA" id="ARBA00030904"/>
    </source>
</evidence>
<dbReference type="GO" id="GO:0006431">
    <property type="term" value="P:methionyl-tRNA aminoacylation"/>
    <property type="evidence" value="ECO:0007669"/>
    <property type="project" value="InterPro"/>
</dbReference>
<evidence type="ECO:0000256" key="7">
    <source>
        <dbReference type="ARBA" id="ARBA00022555"/>
    </source>
</evidence>
<dbReference type="GO" id="GO:0004825">
    <property type="term" value="F:methionine-tRNA ligase activity"/>
    <property type="evidence" value="ECO:0007669"/>
    <property type="project" value="UniProtKB-EC"/>
</dbReference>
<dbReference type="Pfam" id="PF01588">
    <property type="entry name" value="tRNA_bind"/>
    <property type="match status" value="1"/>
</dbReference>
<dbReference type="InterPro" id="IPR051270">
    <property type="entry name" value="Tyrosine-tRNA_ligase_regulator"/>
</dbReference>
<dbReference type="Proteomes" id="UP000315289">
    <property type="component" value="Unassembled WGS sequence"/>
</dbReference>
<keyword evidence="10" id="KW-0067">ATP-binding</keyword>
<dbReference type="CDD" id="cd02800">
    <property type="entry name" value="tRNA_bind_EcMetRS_like"/>
    <property type="match status" value="1"/>
</dbReference>
<evidence type="ECO:0000256" key="5">
    <source>
        <dbReference type="ARBA" id="ARBA00018753"/>
    </source>
</evidence>
<dbReference type="EC" id="6.1.1.10" evidence="4"/>
<comment type="subcellular location">
    <subcellularLocation>
        <location evidence="2">Cytoplasm</location>
    </subcellularLocation>
</comment>
<sequence>MSETENKITFEEFRKVELKVGRILSAENLPGYKKILRIIVDLGGEEREIMSGLAKHYQPEEIVNKNVIVCTNLEPRKFGDQVSDGMILAASNDNGRPILLTVVEDTNPGSQIT</sequence>
<dbReference type="Gene3D" id="2.40.50.140">
    <property type="entry name" value="Nucleic acid-binding proteins"/>
    <property type="match status" value="1"/>
</dbReference>
<evidence type="ECO:0000313" key="17">
    <source>
        <dbReference type="EMBL" id="TVP41202.1"/>
    </source>
</evidence>
<name>A0A557SX79_9ARCH</name>
<feature type="domain" description="TRNA-binding" evidence="16">
    <location>
        <begin position="12"/>
        <end position="113"/>
    </location>
</feature>
<gene>
    <name evidence="17" type="ORF">NARC_40165</name>
</gene>
<keyword evidence="7" id="KW-0820">tRNA-binding</keyword>
<evidence type="ECO:0000313" key="18">
    <source>
        <dbReference type="Proteomes" id="UP000315289"/>
    </source>
</evidence>
<keyword evidence="6" id="KW-0963">Cytoplasm</keyword>
<evidence type="ECO:0000256" key="8">
    <source>
        <dbReference type="ARBA" id="ARBA00022598"/>
    </source>
</evidence>
<evidence type="ECO:0000256" key="9">
    <source>
        <dbReference type="ARBA" id="ARBA00022741"/>
    </source>
</evidence>
<evidence type="ECO:0000256" key="13">
    <source>
        <dbReference type="ARBA" id="ARBA00023146"/>
    </source>
</evidence>